<dbReference type="RefSeq" id="WP_089380420.1">
    <property type="nucleotide sequence ID" value="NZ_FZNT01000002.1"/>
</dbReference>
<sequence length="206" mass="23605">MNHFKASIYITKLIYLGLISLVFSCDENTSITTKQPTVTDYSVGEKWIWKYKGVTTEGVVRSDGKDTRKIVSEDGVLYMLIENDTIPVSDIVKPEESETPKYKWPLKVGEKWKYEKNWTSQDGTTGKQSQNVEVLSFKEETVEGGTFMAYTIEYKGTISNSRGYSAKANEVWLYAPEVKNFIKMTQTQDDFLYVEELIKYSNSSNN</sequence>
<gene>
    <name evidence="1" type="ORF">SAMN06265371_102223</name>
</gene>
<name>A0A238VXN2_9FLAO</name>
<proteinExistence type="predicted"/>
<evidence type="ECO:0000313" key="2">
    <source>
        <dbReference type="Proteomes" id="UP000198384"/>
    </source>
</evidence>
<keyword evidence="2" id="KW-1185">Reference proteome</keyword>
<protein>
    <submittedName>
        <fullName evidence="1">Uncharacterized protein</fullName>
    </submittedName>
</protein>
<dbReference type="Proteomes" id="UP000198384">
    <property type="component" value="Unassembled WGS sequence"/>
</dbReference>
<organism evidence="1 2">
    <name type="scientific">Lutibacter agarilyticus</name>
    <dbReference type="NCBI Taxonomy" id="1109740"/>
    <lineage>
        <taxon>Bacteria</taxon>
        <taxon>Pseudomonadati</taxon>
        <taxon>Bacteroidota</taxon>
        <taxon>Flavobacteriia</taxon>
        <taxon>Flavobacteriales</taxon>
        <taxon>Flavobacteriaceae</taxon>
        <taxon>Lutibacter</taxon>
    </lineage>
</organism>
<evidence type="ECO:0000313" key="1">
    <source>
        <dbReference type="EMBL" id="SNR39060.1"/>
    </source>
</evidence>
<dbReference type="OrthoDB" id="6402685at2"/>
<accession>A0A238VXN2</accession>
<dbReference type="EMBL" id="FZNT01000002">
    <property type="protein sequence ID" value="SNR39060.1"/>
    <property type="molecule type" value="Genomic_DNA"/>
</dbReference>
<dbReference type="PROSITE" id="PS51257">
    <property type="entry name" value="PROKAR_LIPOPROTEIN"/>
    <property type="match status" value="1"/>
</dbReference>
<dbReference type="AlphaFoldDB" id="A0A238VXN2"/>
<reference evidence="1 2" key="1">
    <citation type="submission" date="2017-06" db="EMBL/GenBank/DDBJ databases">
        <authorList>
            <person name="Kim H.J."/>
            <person name="Triplett B.A."/>
        </authorList>
    </citation>
    <scope>NUCLEOTIDE SEQUENCE [LARGE SCALE GENOMIC DNA]</scope>
    <source>
        <strain evidence="1 2">DSM 29150</strain>
    </source>
</reference>